<gene>
    <name evidence="2" type="ORF">DFR63_1442</name>
</gene>
<evidence type="ECO:0000313" key="2">
    <source>
        <dbReference type="EMBL" id="REG24344.1"/>
    </source>
</evidence>
<keyword evidence="3" id="KW-1185">Reference proteome</keyword>
<name>A0A3E0AX79_9STAP</name>
<dbReference type="EMBL" id="QUMW01000011">
    <property type="protein sequence ID" value="REG24344.1"/>
    <property type="molecule type" value="Genomic_DNA"/>
</dbReference>
<proteinExistence type="predicted"/>
<sequence>MNKQIAAELKRELEFIEAGIEVSKHAYAMQKLLGLLADSDDKQPDPKPKLEDNMTIRRTPVAKRAADEDDDGNGRDIFDF</sequence>
<organism evidence="2 3">
    <name type="scientific">Jeotgalicoccus halotolerans</name>
    <dbReference type="NCBI Taxonomy" id="157227"/>
    <lineage>
        <taxon>Bacteria</taxon>
        <taxon>Bacillati</taxon>
        <taxon>Bacillota</taxon>
        <taxon>Bacilli</taxon>
        <taxon>Bacillales</taxon>
        <taxon>Staphylococcaceae</taxon>
        <taxon>Jeotgalicoccus</taxon>
    </lineage>
</organism>
<feature type="region of interest" description="Disordered" evidence="1">
    <location>
        <begin position="60"/>
        <end position="80"/>
    </location>
</feature>
<evidence type="ECO:0000256" key="1">
    <source>
        <dbReference type="SAM" id="MobiDB-lite"/>
    </source>
</evidence>
<evidence type="ECO:0000313" key="3">
    <source>
        <dbReference type="Proteomes" id="UP000257076"/>
    </source>
</evidence>
<dbReference type="RefSeq" id="WP_115885241.1">
    <property type="nucleotide sequence ID" value="NZ_CBCSHX010000003.1"/>
</dbReference>
<dbReference type="Proteomes" id="UP000257076">
    <property type="component" value="Unassembled WGS sequence"/>
</dbReference>
<dbReference type="OrthoDB" id="2418274at2"/>
<reference evidence="2 3" key="1">
    <citation type="submission" date="2018-08" db="EMBL/GenBank/DDBJ databases">
        <title>Genomic Encyclopedia of Type Strains, Phase IV (KMG-IV): sequencing the most valuable type-strain genomes for metagenomic binning, comparative biology and taxonomic classification.</title>
        <authorList>
            <person name="Goeker M."/>
        </authorList>
    </citation>
    <scope>NUCLEOTIDE SEQUENCE [LARGE SCALE GENOMIC DNA]</scope>
    <source>
        <strain evidence="2 3">DSM 17274</strain>
    </source>
</reference>
<dbReference type="AlphaFoldDB" id="A0A3E0AX79"/>
<evidence type="ECO:0008006" key="4">
    <source>
        <dbReference type="Google" id="ProtNLM"/>
    </source>
</evidence>
<accession>A0A3E0AX79</accession>
<protein>
    <recommendedName>
        <fullName evidence="4">YwdI family protein</fullName>
    </recommendedName>
</protein>
<comment type="caution">
    <text evidence="2">The sequence shown here is derived from an EMBL/GenBank/DDBJ whole genome shotgun (WGS) entry which is preliminary data.</text>
</comment>